<keyword evidence="2" id="KW-0812">Transmembrane</keyword>
<evidence type="ECO:0000313" key="4">
    <source>
        <dbReference type="Proteomes" id="UP000198242"/>
    </source>
</evidence>
<sequence>MAFLPLSGRRGGAQTGPHPVHAGGETDLNQAKVGAAMTALLFLLFLLLLAVASAVGLTVDTWDSADWKQADGGRRWSSRTC</sequence>
<keyword evidence="4" id="KW-1185">Reference proteome</keyword>
<gene>
    <name evidence="3" type="ORF">GA0074695_0681</name>
</gene>
<proteinExistence type="predicted"/>
<feature type="region of interest" description="Disordered" evidence="1">
    <location>
        <begin position="1"/>
        <end position="26"/>
    </location>
</feature>
<dbReference type="Proteomes" id="UP000198242">
    <property type="component" value="Chromosome I"/>
</dbReference>
<accession>A0A1C4UNS8</accession>
<organism evidence="3 4">
    <name type="scientific">Micromonospora viridifaciens</name>
    <dbReference type="NCBI Taxonomy" id="1881"/>
    <lineage>
        <taxon>Bacteria</taxon>
        <taxon>Bacillati</taxon>
        <taxon>Actinomycetota</taxon>
        <taxon>Actinomycetes</taxon>
        <taxon>Micromonosporales</taxon>
        <taxon>Micromonosporaceae</taxon>
        <taxon>Micromonospora</taxon>
    </lineage>
</organism>
<evidence type="ECO:0000313" key="3">
    <source>
        <dbReference type="EMBL" id="SCE73292.1"/>
    </source>
</evidence>
<evidence type="ECO:0000256" key="1">
    <source>
        <dbReference type="SAM" id="MobiDB-lite"/>
    </source>
</evidence>
<evidence type="ECO:0000256" key="2">
    <source>
        <dbReference type="SAM" id="Phobius"/>
    </source>
</evidence>
<dbReference type="AlphaFoldDB" id="A0A1C4UNS8"/>
<keyword evidence="2" id="KW-1133">Transmembrane helix</keyword>
<name>A0A1C4UNS8_MICVI</name>
<dbReference type="EMBL" id="LT607411">
    <property type="protein sequence ID" value="SCE73292.1"/>
    <property type="molecule type" value="Genomic_DNA"/>
</dbReference>
<feature type="transmembrane region" description="Helical" evidence="2">
    <location>
        <begin position="39"/>
        <end position="59"/>
    </location>
</feature>
<reference evidence="4" key="1">
    <citation type="submission" date="2016-06" db="EMBL/GenBank/DDBJ databases">
        <authorList>
            <person name="Varghese N."/>
            <person name="Submissions Spin"/>
        </authorList>
    </citation>
    <scope>NUCLEOTIDE SEQUENCE [LARGE SCALE GENOMIC DNA]</scope>
    <source>
        <strain evidence="4">DSM 43909</strain>
    </source>
</reference>
<protein>
    <submittedName>
        <fullName evidence="3">Uncharacterized protein</fullName>
    </submittedName>
</protein>
<keyword evidence="2" id="KW-0472">Membrane</keyword>